<dbReference type="EMBL" id="JAUIZM010000002">
    <property type="protein sequence ID" value="KAK1398254.1"/>
    <property type="molecule type" value="Genomic_DNA"/>
</dbReference>
<evidence type="ECO:0000256" key="1">
    <source>
        <dbReference type="RuleBase" id="RU369102"/>
    </source>
</evidence>
<dbReference type="InterPro" id="IPR045073">
    <property type="entry name" value="Omega/Tau-like"/>
</dbReference>
<dbReference type="Pfam" id="PF02798">
    <property type="entry name" value="GST_N"/>
    <property type="match status" value="1"/>
</dbReference>
<sequence length="105" mass="12204">MANEVVLLDCWDLWNKSPLLLKINPVDKKISVLVHKENLIYKSLVILQCIDEVYCYYSASFPLQAFFKLIAWAQRCLKREIASMSLPDSEKVYDFAIGMKQRMGI</sequence>
<comment type="caution">
    <text evidence="3">The sequence shown here is derived from an EMBL/GenBank/DDBJ whole genome shotgun (WGS) entry which is preliminary data.</text>
</comment>
<keyword evidence="1" id="KW-0808">Transferase</keyword>
<proteinExistence type="inferred from homology"/>
<keyword evidence="4" id="KW-1185">Reference proteome</keyword>
<dbReference type="SUPFAM" id="SSF52833">
    <property type="entry name" value="Thioredoxin-like"/>
    <property type="match status" value="1"/>
</dbReference>
<dbReference type="Gene3D" id="3.40.30.10">
    <property type="entry name" value="Glutaredoxin"/>
    <property type="match status" value="1"/>
</dbReference>
<dbReference type="PANTHER" id="PTHR11260:SF764">
    <property type="entry name" value="GLUTATHIONE TRANSFERASE"/>
    <property type="match status" value="1"/>
</dbReference>
<reference evidence="3" key="2">
    <citation type="submission" date="2023-05" db="EMBL/GenBank/DDBJ databases">
        <authorList>
            <person name="Schelkunov M.I."/>
        </authorList>
    </citation>
    <scope>NUCLEOTIDE SEQUENCE</scope>
    <source>
        <strain evidence="3">Hsosn_3</strain>
        <tissue evidence="3">Leaf</tissue>
    </source>
</reference>
<dbReference type="Proteomes" id="UP001237642">
    <property type="component" value="Unassembled WGS sequence"/>
</dbReference>
<dbReference type="AlphaFoldDB" id="A0AAD8N675"/>
<reference evidence="3" key="1">
    <citation type="submission" date="2023-02" db="EMBL/GenBank/DDBJ databases">
        <title>Genome of toxic invasive species Heracleum sosnowskyi carries increased number of genes despite the absence of recent whole-genome duplications.</title>
        <authorList>
            <person name="Schelkunov M."/>
            <person name="Shtratnikova V."/>
            <person name="Makarenko M."/>
            <person name="Klepikova A."/>
            <person name="Omelchenko D."/>
            <person name="Novikova G."/>
            <person name="Obukhova E."/>
            <person name="Bogdanov V."/>
            <person name="Penin A."/>
            <person name="Logacheva M."/>
        </authorList>
    </citation>
    <scope>NUCLEOTIDE SEQUENCE</scope>
    <source>
        <strain evidence="3">Hsosn_3</strain>
        <tissue evidence="3">Leaf</tissue>
    </source>
</reference>
<feature type="domain" description="GST N-terminal" evidence="2">
    <location>
        <begin position="4"/>
        <end position="51"/>
    </location>
</feature>
<organism evidence="3 4">
    <name type="scientific">Heracleum sosnowskyi</name>
    <dbReference type="NCBI Taxonomy" id="360622"/>
    <lineage>
        <taxon>Eukaryota</taxon>
        <taxon>Viridiplantae</taxon>
        <taxon>Streptophyta</taxon>
        <taxon>Embryophyta</taxon>
        <taxon>Tracheophyta</taxon>
        <taxon>Spermatophyta</taxon>
        <taxon>Magnoliopsida</taxon>
        <taxon>eudicotyledons</taxon>
        <taxon>Gunneridae</taxon>
        <taxon>Pentapetalae</taxon>
        <taxon>asterids</taxon>
        <taxon>campanulids</taxon>
        <taxon>Apiales</taxon>
        <taxon>Apiaceae</taxon>
        <taxon>Apioideae</taxon>
        <taxon>apioid superclade</taxon>
        <taxon>Tordylieae</taxon>
        <taxon>Tordyliinae</taxon>
        <taxon>Heracleum</taxon>
    </lineage>
</organism>
<evidence type="ECO:0000313" key="4">
    <source>
        <dbReference type="Proteomes" id="UP001237642"/>
    </source>
</evidence>
<dbReference type="EC" id="2.5.1.18" evidence="1"/>
<comment type="function">
    <text evidence="1">Is involved in the conjugation of reduced glutathione to a wide number of exogenous and endogenous hydrophobic electrophiles.</text>
</comment>
<dbReference type="GO" id="GO:0005829">
    <property type="term" value="C:cytosol"/>
    <property type="evidence" value="ECO:0007669"/>
    <property type="project" value="UniProtKB-SubCell"/>
</dbReference>
<dbReference type="InterPro" id="IPR004045">
    <property type="entry name" value="Glutathione_S-Trfase_N"/>
</dbReference>
<comment type="similarity">
    <text evidence="1">Belongs to the GST superfamily.</text>
</comment>
<comment type="catalytic activity">
    <reaction evidence="1">
        <text>RX + glutathione = an S-substituted glutathione + a halide anion + H(+)</text>
        <dbReference type="Rhea" id="RHEA:16437"/>
        <dbReference type="ChEBI" id="CHEBI:15378"/>
        <dbReference type="ChEBI" id="CHEBI:16042"/>
        <dbReference type="ChEBI" id="CHEBI:17792"/>
        <dbReference type="ChEBI" id="CHEBI:57925"/>
        <dbReference type="ChEBI" id="CHEBI:90779"/>
        <dbReference type="EC" id="2.5.1.18"/>
    </reaction>
</comment>
<keyword evidence="1" id="KW-0963">Cytoplasm</keyword>
<name>A0AAD8N675_9APIA</name>
<protein>
    <recommendedName>
        <fullName evidence="1">Glutathione S-transferase</fullName>
        <ecNumber evidence="1">2.5.1.18</ecNumber>
    </recommendedName>
</protein>
<comment type="subcellular location">
    <subcellularLocation>
        <location evidence="1">Cytoplasm</location>
        <location evidence="1">Cytosol</location>
    </subcellularLocation>
</comment>
<dbReference type="GO" id="GO:0004364">
    <property type="term" value="F:glutathione transferase activity"/>
    <property type="evidence" value="ECO:0007669"/>
    <property type="project" value="UniProtKB-UniRule"/>
</dbReference>
<accession>A0AAD8N675</accession>
<gene>
    <name evidence="3" type="ORF">POM88_008117</name>
</gene>
<dbReference type="GO" id="GO:0006749">
    <property type="term" value="P:glutathione metabolic process"/>
    <property type="evidence" value="ECO:0007669"/>
    <property type="project" value="TreeGrafter"/>
</dbReference>
<dbReference type="InterPro" id="IPR036249">
    <property type="entry name" value="Thioredoxin-like_sf"/>
</dbReference>
<dbReference type="PANTHER" id="PTHR11260">
    <property type="entry name" value="GLUTATHIONE S-TRANSFERASE, GST, SUPERFAMILY, GST DOMAIN CONTAINING"/>
    <property type="match status" value="1"/>
</dbReference>
<evidence type="ECO:0000259" key="2">
    <source>
        <dbReference type="Pfam" id="PF02798"/>
    </source>
</evidence>
<evidence type="ECO:0000313" key="3">
    <source>
        <dbReference type="EMBL" id="KAK1398254.1"/>
    </source>
</evidence>